<feature type="region of interest" description="Disordered" evidence="1">
    <location>
        <begin position="152"/>
        <end position="175"/>
    </location>
</feature>
<dbReference type="EMBL" id="AZFF01000003">
    <property type="protein sequence ID" value="KRL56677.1"/>
    <property type="molecule type" value="Genomic_DNA"/>
</dbReference>
<dbReference type="PATRIC" id="fig|1114972.6.peg.1811"/>
<comment type="caution">
    <text evidence="2">The sequence shown here is derived from an EMBL/GenBank/DDBJ whole genome shotgun (WGS) entry which is preliminary data.</text>
</comment>
<sequence length="175" mass="19052">MQALNINGKSLTPRINFRFRSVLAKKLGDENDKSGFSNLITGLVQSDPDALLSFYEAALAGDHPSDDDLFDAMDDQVFKDDDSEDAAFRDAVNALNNSGFFKIKAKAWKKRNEQLRTILQAQLDALADSDTAAAANQKTGYQVGLDQINDSENAFDKMTAPQEAPAAETTTSQIG</sequence>
<accession>A0A0R1RS18</accession>
<keyword evidence="3" id="KW-1185">Reference proteome</keyword>
<dbReference type="Proteomes" id="UP000051999">
    <property type="component" value="Unassembled WGS sequence"/>
</dbReference>
<dbReference type="Pfam" id="PF12363">
    <property type="entry name" value="Phage_TAC_12"/>
    <property type="match status" value="1"/>
</dbReference>
<dbReference type="eggNOG" id="ENOG5030AP6">
    <property type="taxonomic scope" value="Bacteria"/>
</dbReference>
<gene>
    <name evidence="2" type="ORF">FD35_GL001776</name>
</gene>
<dbReference type="OrthoDB" id="2318064at2"/>
<dbReference type="STRING" id="1114972.FD35_GL001776"/>
<name>A0A0R1RS18_9LACO</name>
<protein>
    <submittedName>
        <fullName evidence="2">Uncharacterized protein</fullName>
    </submittedName>
</protein>
<dbReference type="InterPro" id="IPR024410">
    <property type="entry name" value="Phage_TAC_12"/>
</dbReference>
<organism evidence="2 3">
    <name type="scientific">Furfurilactobacillus rossiae DSM 15814</name>
    <dbReference type="NCBI Taxonomy" id="1114972"/>
    <lineage>
        <taxon>Bacteria</taxon>
        <taxon>Bacillati</taxon>
        <taxon>Bacillota</taxon>
        <taxon>Bacilli</taxon>
        <taxon>Lactobacillales</taxon>
        <taxon>Lactobacillaceae</taxon>
        <taxon>Furfurilactobacillus</taxon>
    </lineage>
</organism>
<evidence type="ECO:0000313" key="3">
    <source>
        <dbReference type="Proteomes" id="UP000051999"/>
    </source>
</evidence>
<dbReference type="AlphaFoldDB" id="A0A0R1RS18"/>
<evidence type="ECO:0000313" key="2">
    <source>
        <dbReference type="EMBL" id="KRL56677.1"/>
    </source>
</evidence>
<proteinExistence type="predicted"/>
<feature type="compositionally biased region" description="Low complexity" evidence="1">
    <location>
        <begin position="159"/>
        <end position="175"/>
    </location>
</feature>
<dbReference type="RefSeq" id="WP_017262324.1">
    <property type="nucleotide sequence ID" value="NZ_AUAW01000005.1"/>
</dbReference>
<reference evidence="2 3" key="1">
    <citation type="journal article" date="2015" name="Genome Announc.">
        <title>Expanding the biotechnology potential of lactobacilli through comparative genomics of 213 strains and associated genera.</title>
        <authorList>
            <person name="Sun Z."/>
            <person name="Harris H.M."/>
            <person name="McCann A."/>
            <person name="Guo C."/>
            <person name="Argimon S."/>
            <person name="Zhang W."/>
            <person name="Yang X."/>
            <person name="Jeffery I.B."/>
            <person name="Cooney J.C."/>
            <person name="Kagawa T.F."/>
            <person name="Liu W."/>
            <person name="Song Y."/>
            <person name="Salvetti E."/>
            <person name="Wrobel A."/>
            <person name="Rasinkangas P."/>
            <person name="Parkhill J."/>
            <person name="Rea M.C."/>
            <person name="O'Sullivan O."/>
            <person name="Ritari J."/>
            <person name="Douillard F.P."/>
            <person name="Paul Ross R."/>
            <person name="Yang R."/>
            <person name="Briner A.E."/>
            <person name="Felis G.E."/>
            <person name="de Vos W.M."/>
            <person name="Barrangou R."/>
            <person name="Klaenhammer T.R."/>
            <person name="Caufield P.W."/>
            <person name="Cui Y."/>
            <person name="Zhang H."/>
            <person name="O'Toole P.W."/>
        </authorList>
    </citation>
    <scope>NUCLEOTIDE SEQUENCE [LARGE SCALE GENOMIC DNA]</scope>
    <source>
        <strain evidence="2 3">DSM 15814</strain>
    </source>
</reference>
<evidence type="ECO:0000256" key="1">
    <source>
        <dbReference type="SAM" id="MobiDB-lite"/>
    </source>
</evidence>